<dbReference type="InterPro" id="IPR007312">
    <property type="entry name" value="Phosphoesterase"/>
</dbReference>
<comment type="similarity">
    <text evidence="1">Belongs to the bacterial phospholipase C family.</text>
</comment>
<dbReference type="Pfam" id="PF04185">
    <property type="entry name" value="Phosphoesterase"/>
    <property type="match status" value="2"/>
</dbReference>
<protein>
    <recommendedName>
        <fullName evidence="2">phospholipase C</fullName>
        <ecNumber evidence="2">3.1.4.3</ecNumber>
    </recommendedName>
</protein>
<accession>A0ABR9AL75</accession>
<reference evidence="6 7" key="1">
    <citation type="submission" date="2020-09" db="EMBL/GenBank/DDBJ databases">
        <title>Echinicola sp. CAU 1574 isolated from sand of Sido Beach.</title>
        <authorList>
            <person name="Kim W."/>
        </authorList>
    </citation>
    <scope>NUCLEOTIDE SEQUENCE [LARGE SCALE GENOMIC DNA]</scope>
    <source>
        <strain evidence="6 7">CAU 1574</strain>
    </source>
</reference>
<dbReference type="InterPro" id="IPR019546">
    <property type="entry name" value="TAT_signal_bac_arc"/>
</dbReference>
<proteinExistence type="inferred from homology"/>
<evidence type="ECO:0000313" key="7">
    <source>
        <dbReference type="Proteomes" id="UP000647133"/>
    </source>
</evidence>
<dbReference type="InterPro" id="IPR017850">
    <property type="entry name" value="Alkaline_phosphatase_core_sf"/>
</dbReference>
<dbReference type="NCBIfam" id="TIGR01409">
    <property type="entry name" value="TAT_signal_seq"/>
    <property type="match status" value="1"/>
</dbReference>
<feature type="domain" description="Bacterial phospholipase C C-terminal" evidence="5">
    <location>
        <begin position="747"/>
        <end position="825"/>
    </location>
</feature>
<dbReference type="PROSITE" id="PS51318">
    <property type="entry name" value="TAT"/>
    <property type="match status" value="1"/>
</dbReference>
<name>A0ABR9AL75_9BACT</name>
<dbReference type="PANTHER" id="PTHR31956:SF1">
    <property type="entry name" value="NON-SPECIFIC PHOSPHOLIPASE C1"/>
    <property type="match status" value="1"/>
</dbReference>
<dbReference type="RefSeq" id="WP_192010449.1">
    <property type="nucleotide sequence ID" value="NZ_JACYTQ010000004.1"/>
</dbReference>
<dbReference type="NCBIfam" id="TIGR03396">
    <property type="entry name" value="PC_PLC"/>
    <property type="match status" value="1"/>
</dbReference>
<evidence type="ECO:0000256" key="1">
    <source>
        <dbReference type="ARBA" id="ARBA00009717"/>
    </source>
</evidence>
<dbReference type="Gene3D" id="3.40.720.10">
    <property type="entry name" value="Alkaline Phosphatase, subunit A"/>
    <property type="match status" value="2"/>
</dbReference>
<keyword evidence="4" id="KW-0175">Coiled coil</keyword>
<feature type="coiled-coil region" evidence="4">
    <location>
        <begin position="288"/>
        <end position="322"/>
    </location>
</feature>
<evidence type="ECO:0000259" key="5">
    <source>
        <dbReference type="Pfam" id="PF05506"/>
    </source>
</evidence>
<dbReference type="InterPro" id="IPR017767">
    <property type="entry name" value="PC-PLC"/>
</dbReference>
<keyword evidence="3" id="KW-0378">Hydrolase</keyword>
<dbReference type="InterPro" id="IPR008475">
    <property type="entry name" value="PLipase_C_C"/>
</dbReference>
<sequence>MKDSRRDFLKKAALLTGGAGIWSVLPASIEKAMAISPDSGTTFYNAEHVVLLMQENRSFDHCFGTLKGVRGYNDPRAISLPDKNPVWLQPDKNGNRFAPFRFDIKDTKATWMRDIPHSWENQVDARNEGKYNGWIEAKRSGRKEFRDVPMTMGYYSREDIPFYYALADAFTVCDQHFCASLTGTTTNRNYFWTGKTHANGEKAKVRNGEMGYREEVNWTTFPERLEDNGISWKVYQNEVSVGSDVEDSSLLANFTDNNLEWFTQFGVRFTPGHYDYLKKRQKALPKELMELERELKNPEANQEELQKKIAEKKEDIIQLKTYLAKWNPKQFKKLTAREQSLHQKAFTTNIGDPNYHKVETLAYIDNGESRETKIPKGDILHQFRRDVQEGKLPAVSWVVAPQKFSDHPSAPWYGAWYVSEVMDILTQNPEVWKKTIFILNYDENDGYFDHVPPFVAPNPNDPDDGKVSSGLDVTGEFVNKEEELKVGFKERDARTSPVGLGYRVPLVIASPWSRGGWVNSQVCDITSTIKFMEKWLFHKTGKNIHEPNISAWRREISGDLTSAFRPYNGEEIDLPEWVDRNQHVQQIYNAQFKELPTNFKALSADEAKDIGLNPMSSNVLPQQEPGTKPSNALKYELYADGHVSANGKYFTVKFKAGQDIFGEEAYGAPFNVYAPGNYWNKEKSIFEPVKTWAFAVKSGDELEYQWPLEAFEDEQYHLRVYGPNGYFREFMGNAQGPRVEVSTEPIKKKGDFTNSLKITISNSSNLQAVNLRLADDTYQQLEKTFTVQSGSSENFTLDVSKNHGWYDFKLQSPGVENFEVRYAGRLEIGKDSISDPFMGREI</sequence>
<keyword evidence="7" id="KW-1185">Reference proteome</keyword>
<feature type="domain" description="Bacterial phospholipase C C-terminal" evidence="5">
    <location>
        <begin position="629"/>
        <end position="733"/>
    </location>
</feature>
<dbReference type="Pfam" id="PF05506">
    <property type="entry name" value="PLipase_C_C"/>
    <property type="match status" value="2"/>
</dbReference>
<dbReference type="EC" id="3.1.4.3" evidence="2"/>
<gene>
    <name evidence="6" type="ORF">IFO69_12440</name>
</gene>
<dbReference type="EMBL" id="JACYTQ010000004">
    <property type="protein sequence ID" value="MBD8489555.1"/>
    <property type="molecule type" value="Genomic_DNA"/>
</dbReference>
<evidence type="ECO:0000256" key="2">
    <source>
        <dbReference type="ARBA" id="ARBA00012018"/>
    </source>
</evidence>
<dbReference type="PANTHER" id="PTHR31956">
    <property type="entry name" value="NON-SPECIFIC PHOSPHOLIPASE C4-RELATED"/>
    <property type="match status" value="1"/>
</dbReference>
<evidence type="ECO:0000256" key="4">
    <source>
        <dbReference type="SAM" id="Coils"/>
    </source>
</evidence>
<organism evidence="6 7">
    <name type="scientific">Echinicola arenosa</name>
    <dbReference type="NCBI Taxonomy" id="2774144"/>
    <lineage>
        <taxon>Bacteria</taxon>
        <taxon>Pseudomonadati</taxon>
        <taxon>Bacteroidota</taxon>
        <taxon>Cytophagia</taxon>
        <taxon>Cytophagales</taxon>
        <taxon>Cyclobacteriaceae</taxon>
        <taxon>Echinicola</taxon>
    </lineage>
</organism>
<evidence type="ECO:0000313" key="6">
    <source>
        <dbReference type="EMBL" id="MBD8489555.1"/>
    </source>
</evidence>
<comment type="caution">
    <text evidence="6">The sequence shown here is derived from an EMBL/GenBank/DDBJ whole genome shotgun (WGS) entry which is preliminary data.</text>
</comment>
<dbReference type="Proteomes" id="UP000647133">
    <property type="component" value="Unassembled WGS sequence"/>
</dbReference>
<evidence type="ECO:0000256" key="3">
    <source>
        <dbReference type="ARBA" id="ARBA00022801"/>
    </source>
</evidence>
<dbReference type="InterPro" id="IPR006311">
    <property type="entry name" value="TAT_signal"/>
</dbReference>